<sequence length="301" mass="34261">MSGIFLNRKGSYIEKVLSNKTQLSLLANSGQTEIMLQKIDKNTIFFVYPADNSELMEFFYILEGELVLELDGEMVKLKSGDYYFSKDLENKAFFKTITDVQIFYVSDKPVFHLISNKMKDLEYMRNAVEEKDMYTHAHGERVKEYSVKIGEKLLLSNAKITCLNYAAAFHDLGKINVPDEVLKKPGRLTEEEFEYIKKHPKDGEDIVKDTFIKESALGIGQHHERLDGSGYPLGLKGDEICMEAKIIGVADSYDAMTSDRPYRKGMEPGDALKELKALAGKHYDELIISKLEEVLKEEGLI</sequence>
<dbReference type="SUPFAM" id="SSF51182">
    <property type="entry name" value="RmlC-like cupins"/>
    <property type="match status" value="1"/>
</dbReference>
<dbReference type="PANTHER" id="PTHR43155">
    <property type="entry name" value="CYCLIC DI-GMP PHOSPHODIESTERASE PA4108-RELATED"/>
    <property type="match status" value="1"/>
</dbReference>
<dbReference type="PROSITE" id="PS51832">
    <property type="entry name" value="HD_GYP"/>
    <property type="match status" value="1"/>
</dbReference>
<dbReference type="InterPro" id="IPR011051">
    <property type="entry name" value="RmlC_Cupin_sf"/>
</dbReference>
<reference evidence="2 3" key="1">
    <citation type="submission" date="2020-07" db="EMBL/GenBank/DDBJ databases">
        <title>A new beta-1,3-glucan-decomposing anaerobic bacterium isolated from anoxic soil subjected to biological soil disinfestation.</title>
        <authorList>
            <person name="Ueki A."/>
            <person name="Tonouchi A."/>
        </authorList>
    </citation>
    <scope>NUCLEOTIDE SEQUENCE [LARGE SCALE GENOMIC DNA]</scope>
    <source>
        <strain evidence="2 3">TW1</strain>
    </source>
</reference>
<dbReference type="EMBL" id="BLZR01000001">
    <property type="protein sequence ID" value="GFP78116.1"/>
    <property type="molecule type" value="Genomic_DNA"/>
</dbReference>
<protein>
    <recommendedName>
        <fullName evidence="1">HD-GYP domain-containing protein</fullName>
    </recommendedName>
</protein>
<dbReference type="Pfam" id="PF07883">
    <property type="entry name" value="Cupin_2"/>
    <property type="match status" value="1"/>
</dbReference>
<evidence type="ECO:0000259" key="1">
    <source>
        <dbReference type="PROSITE" id="PS51832"/>
    </source>
</evidence>
<dbReference type="Pfam" id="PF13487">
    <property type="entry name" value="HD_5"/>
    <property type="match status" value="1"/>
</dbReference>
<dbReference type="Gene3D" id="1.10.3210.10">
    <property type="entry name" value="Hypothetical protein af1432"/>
    <property type="match status" value="1"/>
</dbReference>
<dbReference type="InterPro" id="IPR003607">
    <property type="entry name" value="HD/PDEase_dom"/>
</dbReference>
<gene>
    <name evidence="2" type="ORF">bsdtw1_04310</name>
</gene>
<dbReference type="SUPFAM" id="SSF109604">
    <property type="entry name" value="HD-domain/PDEase-like"/>
    <property type="match status" value="1"/>
</dbReference>
<evidence type="ECO:0000313" key="2">
    <source>
        <dbReference type="EMBL" id="GFP78116.1"/>
    </source>
</evidence>
<dbReference type="InterPro" id="IPR014710">
    <property type="entry name" value="RmlC-like_jellyroll"/>
</dbReference>
<dbReference type="RefSeq" id="WP_183279435.1">
    <property type="nucleotide sequence ID" value="NZ_BLZR01000001.1"/>
</dbReference>
<dbReference type="CDD" id="cd00077">
    <property type="entry name" value="HDc"/>
    <property type="match status" value="1"/>
</dbReference>
<keyword evidence="3" id="KW-1185">Reference proteome</keyword>
<dbReference type="Gene3D" id="2.60.120.10">
    <property type="entry name" value="Jelly Rolls"/>
    <property type="match status" value="1"/>
</dbReference>
<dbReference type="Proteomes" id="UP000580568">
    <property type="component" value="Unassembled WGS sequence"/>
</dbReference>
<evidence type="ECO:0000313" key="3">
    <source>
        <dbReference type="Proteomes" id="UP000580568"/>
    </source>
</evidence>
<dbReference type="SMART" id="SM00471">
    <property type="entry name" value="HDc"/>
    <property type="match status" value="1"/>
</dbReference>
<proteinExistence type="predicted"/>
<name>A0A6V8SMW7_9CLOT</name>
<dbReference type="AlphaFoldDB" id="A0A6V8SMW7"/>
<dbReference type="InterPro" id="IPR013096">
    <property type="entry name" value="Cupin_2"/>
</dbReference>
<organism evidence="2 3">
    <name type="scientific">Clostridium fungisolvens</name>
    <dbReference type="NCBI Taxonomy" id="1604897"/>
    <lineage>
        <taxon>Bacteria</taxon>
        <taxon>Bacillati</taxon>
        <taxon>Bacillota</taxon>
        <taxon>Clostridia</taxon>
        <taxon>Eubacteriales</taxon>
        <taxon>Clostridiaceae</taxon>
        <taxon>Clostridium</taxon>
    </lineage>
</organism>
<comment type="caution">
    <text evidence="2">The sequence shown here is derived from an EMBL/GenBank/DDBJ whole genome shotgun (WGS) entry which is preliminary data.</text>
</comment>
<dbReference type="InterPro" id="IPR037522">
    <property type="entry name" value="HD_GYP_dom"/>
</dbReference>
<feature type="domain" description="HD-GYP" evidence="1">
    <location>
        <begin position="113"/>
        <end position="301"/>
    </location>
</feature>
<accession>A0A6V8SMW7</accession>